<evidence type="ECO:0000313" key="8">
    <source>
        <dbReference type="Proteomes" id="UP000261520"/>
    </source>
</evidence>
<feature type="transmembrane region" description="Helical" evidence="6">
    <location>
        <begin position="409"/>
        <end position="432"/>
    </location>
</feature>
<dbReference type="STRING" id="409849.ENSPMGP00000009123"/>
<keyword evidence="5 6" id="KW-0472">Membrane</keyword>
<feature type="transmembrane region" description="Helical" evidence="6">
    <location>
        <begin position="233"/>
        <end position="252"/>
    </location>
</feature>
<dbReference type="GO" id="GO:0042910">
    <property type="term" value="F:xenobiotic transmembrane transporter activity"/>
    <property type="evidence" value="ECO:0007669"/>
    <property type="project" value="InterPro"/>
</dbReference>
<organism evidence="7 8">
    <name type="scientific">Periophthalmus magnuspinnatus</name>
    <dbReference type="NCBI Taxonomy" id="409849"/>
    <lineage>
        <taxon>Eukaryota</taxon>
        <taxon>Metazoa</taxon>
        <taxon>Chordata</taxon>
        <taxon>Craniata</taxon>
        <taxon>Vertebrata</taxon>
        <taxon>Euteleostomi</taxon>
        <taxon>Actinopterygii</taxon>
        <taxon>Neopterygii</taxon>
        <taxon>Teleostei</taxon>
        <taxon>Neoteleostei</taxon>
        <taxon>Acanthomorphata</taxon>
        <taxon>Gobiaria</taxon>
        <taxon>Gobiiformes</taxon>
        <taxon>Gobioidei</taxon>
        <taxon>Gobiidae</taxon>
        <taxon>Oxudercinae</taxon>
        <taxon>Periophthalmus</taxon>
    </lineage>
</organism>
<keyword evidence="8" id="KW-1185">Reference proteome</keyword>
<dbReference type="Proteomes" id="UP000261520">
    <property type="component" value="Unplaced"/>
</dbReference>
<feature type="transmembrane region" description="Helical" evidence="6">
    <location>
        <begin position="158"/>
        <end position="180"/>
    </location>
</feature>
<name>A0A3B3ZWL6_9GOBI</name>
<dbReference type="AlphaFoldDB" id="A0A3B3ZWL6"/>
<dbReference type="Pfam" id="PF01554">
    <property type="entry name" value="MatE"/>
    <property type="match status" value="2"/>
</dbReference>
<accession>A0A3B3ZWL6</accession>
<evidence type="ECO:0000256" key="4">
    <source>
        <dbReference type="ARBA" id="ARBA00022989"/>
    </source>
</evidence>
<dbReference type="GO" id="GO:0016020">
    <property type="term" value="C:membrane"/>
    <property type="evidence" value="ECO:0007669"/>
    <property type="project" value="UniProtKB-SubCell"/>
</dbReference>
<dbReference type="CDD" id="cd13132">
    <property type="entry name" value="MATE_eukaryotic"/>
    <property type="match status" value="1"/>
</dbReference>
<reference evidence="7" key="2">
    <citation type="submission" date="2025-09" db="UniProtKB">
        <authorList>
            <consortium name="Ensembl"/>
        </authorList>
    </citation>
    <scope>IDENTIFICATION</scope>
</reference>
<keyword evidence="4 6" id="KW-1133">Transmembrane helix</keyword>
<dbReference type="InterPro" id="IPR045069">
    <property type="entry name" value="MATE_euk"/>
</dbReference>
<comment type="similarity">
    <text evidence="2 6">Belongs to the multi antimicrobial extrusion (MATE) (TC 2.A.66.1) family.</text>
</comment>
<evidence type="ECO:0000256" key="2">
    <source>
        <dbReference type="ARBA" id="ARBA00010199"/>
    </source>
</evidence>
<dbReference type="NCBIfam" id="TIGR00797">
    <property type="entry name" value="matE"/>
    <property type="match status" value="1"/>
</dbReference>
<evidence type="ECO:0000313" key="7">
    <source>
        <dbReference type="Ensembl" id="ENSPMGP00000009123.1"/>
    </source>
</evidence>
<dbReference type="GO" id="GO:1990961">
    <property type="term" value="P:xenobiotic detoxification by transmembrane export across the plasma membrane"/>
    <property type="evidence" value="ECO:0007669"/>
    <property type="project" value="InterPro"/>
</dbReference>
<feature type="transmembrane region" description="Helical" evidence="6">
    <location>
        <begin position="444"/>
        <end position="461"/>
    </location>
</feature>
<feature type="transmembrane region" description="Helical" evidence="6">
    <location>
        <begin position="192"/>
        <end position="212"/>
    </location>
</feature>
<comment type="subcellular location">
    <subcellularLocation>
        <location evidence="1">Membrane</location>
        <topology evidence="1">Multi-pass membrane protein</topology>
    </subcellularLocation>
</comment>
<feature type="transmembrane region" description="Helical" evidence="6">
    <location>
        <begin position="53"/>
        <end position="79"/>
    </location>
</feature>
<evidence type="ECO:0000256" key="3">
    <source>
        <dbReference type="ARBA" id="ARBA00022692"/>
    </source>
</evidence>
<feature type="transmembrane region" description="Helical" evidence="6">
    <location>
        <begin position="313"/>
        <end position="337"/>
    </location>
</feature>
<evidence type="ECO:0000256" key="1">
    <source>
        <dbReference type="ARBA" id="ARBA00004141"/>
    </source>
</evidence>
<feature type="transmembrane region" description="Helical" evidence="6">
    <location>
        <begin position="382"/>
        <end position="403"/>
    </location>
</feature>
<dbReference type="InterPro" id="IPR002528">
    <property type="entry name" value="MATE_fam"/>
</dbReference>
<proteinExistence type="inferred from homology"/>
<keyword evidence="3 6" id="KW-0812">Transmembrane</keyword>
<sequence>MLRLLLNAVYKNELVEIFKLAGPVFISQLMSFMIGFISMVFCGHLGKTELAGVALAIAVINVTGISIGSGLSSACDTLISQTYGSGNLKLVGVILQRSILVLLLACFPCWALLINTEAILLAVQQSTEVARSTPFPSSIIIAAFMYQLQGRYLQNQGIIWPQVISGIIGNVFNAIINYIFLHLLDLGIQGSGAANAISQYCLAVILFLYIYIKKLHKATWDGWSMECLREWGLFLSLALPSMVMMCSEWWLYEVGSFLAGLISEVELGAQSVIYELAIVVFMMPIGFATAASVRVGCALGAGNIKQAKISTKVSLVVFSCITGVFLGLTGNVIGYIFTTEKDIIERVAVVMKFYGLVHVTEALAGCLSGIVRGSGKQKVGSVGIFMSYYFVGFPVGLCMMFPLKLGIVGLWTGFLISAVGQSIFLVIYFYKLNWTNAMDEVRELNLLYITDIYCVTLYLIMDLLQQAQKRAGVVTKEDTSVVSSLSVKQLVVRRSFTVLLMIIILAAGVFISELLVKALRLKN</sequence>
<evidence type="ECO:0000256" key="5">
    <source>
        <dbReference type="ARBA" id="ARBA00023136"/>
    </source>
</evidence>
<feature type="transmembrane region" description="Helical" evidence="6">
    <location>
        <begin position="99"/>
        <end position="123"/>
    </location>
</feature>
<reference evidence="7" key="1">
    <citation type="submission" date="2025-08" db="UniProtKB">
        <authorList>
            <consortium name="Ensembl"/>
        </authorList>
    </citation>
    <scope>IDENTIFICATION</scope>
</reference>
<protein>
    <recommendedName>
        <fullName evidence="6">Multidrug and toxin extrusion protein</fullName>
    </recommendedName>
</protein>
<feature type="transmembrane region" description="Helical" evidence="6">
    <location>
        <begin position="272"/>
        <end position="293"/>
    </location>
</feature>
<feature type="transmembrane region" description="Helical" evidence="6">
    <location>
        <begin position="496"/>
        <end position="516"/>
    </location>
</feature>
<feature type="transmembrane region" description="Helical" evidence="6">
    <location>
        <begin position="20"/>
        <end position="41"/>
    </location>
</feature>
<evidence type="ECO:0000256" key="6">
    <source>
        <dbReference type="RuleBase" id="RU004914"/>
    </source>
</evidence>
<feature type="transmembrane region" description="Helical" evidence="6">
    <location>
        <begin position="349"/>
        <end position="370"/>
    </location>
</feature>
<dbReference type="PANTHER" id="PTHR11206">
    <property type="entry name" value="MULTIDRUG RESISTANCE PROTEIN"/>
    <property type="match status" value="1"/>
</dbReference>
<dbReference type="Ensembl" id="ENSPMGT00000009714.1">
    <property type="protein sequence ID" value="ENSPMGP00000009123.1"/>
    <property type="gene ID" value="ENSPMGG00000007533.1"/>
</dbReference>
<dbReference type="GO" id="GO:0015297">
    <property type="term" value="F:antiporter activity"/>
    <property type="evidence" value="ECO:0007669"/>
    <property type="project" value="InterPro"/>
</dbReference>